<evidence type="ECO:0000313" key="3">
    <source>
        <dbReference type="Proteomes" id="UP000184368"/>
    </source>
</evidence>
<evidence type="ECO:0000256" key="1">
    <source>
        <dbReference type="SAM" id="Phobius"/>
    </source>
</evidence>
<dbReference type="AlphaFoldDB" id="A0A1M5GJN4"/>
<protein>
    <submittedName>
        <fullName evidence="2">Uncharacterized protein</fullName>
    </submittedName>
</protein>
<accession>A0A1M5GJN4</accession>
<dbReference type="EMBL" id="FQUO01000016">
    <property type="protein sequence ID" value="SHG03903.1"/>
    <property type="molecule type" value="Genomic_DNA"/>
</dbReference>
<reference evidence="2 3" key="1">
    <citation type="submission" date="2016-11" db="EMBL/GenBank/DDBJ databases">
        <authorList>
            <person name="Jaros S."/>
            <person name="Januszkiewicz K."/>
            <person name="Wedrychowicz H."/>
        </authorList>
    </citation>
    <scope>NUCLEOTIDE SEQUENCE [LARGE SCALE GENOMIC DNA]</scope>
    <source>
        <strain evidence="2 3">DSM 26897</strain>
    </source>
</reference>
<proteinExistence type="predicted"/>
<feature type="transmembrane region" description="Helical" evidence="1">
    <location>
        <begin position="44"/>
        <end position="63"/>
    </location>
</feature>
<dbReference type="Proteomes" id="UP000184368">
    <property type="component" value="Unassembled WGS sequence"/>
</dbReference>
<evidence type="ECO:0000313" key="2">
    <source>
        <dbReference type="EMBL" id="SHG03903.1"/>
    </source>
</evidence>
<keyword evidence="1" id="KW-0472">Membrane</keyword>
<feature type="transmembrane region" description="Helical" evidence="1">
    <location>
        <begin position="83"/>
        <end position="105"/>
    </location>
</feature>
<feature type="transmembrane region" description="Helical" evidence="1">
    <location>
        <begin position="12"/>
        <end position="37"/>
    </location>
</feature>
<keyword evidence="3" id="KW-1185">Reference proteome</keyword>
<dbReference type="OrthoDB" id="965650at2"/>
<organism evidence="2 3">
    <name type="scientific">Cnuella takakiae</name>
    <dbReference type="NCBI Taxonomy" id="1302690"/>
    <lineage>
        <taxon>Bacteria</taxon>
        <taxon>Pseudomonadati</taxon>
        <taxon>Bacteroidota</taxon>
        <taxon>Chitinophagia</taxon>
        <taxon>Chitinophagales</taxon>
        <taxon>Chitinophagaceae</taxon>
        <taxon>Cnuella</taxon>
    </lineage>
</organism>
<keyword evidence="1" id="KW-1133">Transmembrane helix</keyword>
<dbReference type="RefSeq" id="WP_073046403.1">
    <property type="nucleotide sequence ID" value="NZ_FQUO01000016.1"/>
</dbReference>
<keyword evidence="1" id="KW-0812">Transmembrane</keyword>
<name>A0A1M5GJN4_9BACT</name>
<gene>
    <name evidence="2" type="ORF">SAMN05444008_116106</name>
</gene>
<sequence length="115" mass="12106">MRFLLATLLTGLLAYFAGLLLPWWVLAVIAFAVAALLPQRLLPAFLSGFLGVFLMWSFVAAWIDIKNGSLLSHKIAQLLPLGGSSVLLVLVSALVGGLVGGFAAMSGASLRQPAR</sequence>
<dbReference type="STRING" id="1302690.BUE76_11495"/>